<comment type="similarity">
    <text evidence="5">Belongs to the class I-like SAM-binding methyltransferase superfamily. C5-methyltransferase family.</text>
</comment>
<sequence>MAGLSRDLPIVVSNEAYDDGVPKEPLIDLTDEDDDDDERQVQRDLTTGELEDYEQLIRPVGHQVCDFADTLNCGRIAPGSRVERRDGDFLLVRYIMKNPAGEHYLQGILLRRNHGVMRKLGRAHWLHAVLPLKKNELCMVIKTTENSIGCSLDDSCLVTMPLSMVVSIRHITFSNYEFPAYSYLEHGMSVQTDGREFIEDSAPLVCRWKYVEEINVKAKKATAFQLAPLDEAECDPMHGLPNALRFRKFRGTEREHRHDDRGRKIYVSADIFSGGGGTLSGMVKAKLDVKYVLDNMPQACETLEENWPDVKVIEMDITDFLNLVADARTGGDVVDILHVSFPCQAHSHRNRGLNEERDAIGIALGYSLKDIIQKIKPRVVTIEQTNGILTKNEGQHFRPLLQALTTSGYAVRWGVLDFALLGNPQHRKRLIIIGACPGELLPSYPAPTHGPGRTPFTTIYDWLKGIKARHLDGRMGDGAVGCEHEPFDPHTQLRGCITSDGGTGNKSPDGWRTYILRELARLQTFPLNYFFAGGITAIRLQIANAVPPEVAEKIFREIVRSLRRSDAEMAAWKPEEVDLLDDDDDEDEDEAAAVTCSTEVIMIDD</sequence>
<dbReference type="PRINTS" id="PR00105">
    <property type="entry name" value="C5METTRFRASE"/>
</dbReference>
<evidence type="ECO:0000256" key="4">
    <source>
        <dbReference type="ARBA" id="ARBA00022691"/>
    </source>
</evidence>
<protein>
    <recommendedName>
        <fullName evidence="1">DNA (cytosine-5-)-methyltransferase</fullName>
        <ecNumber evidence="1">2.1.1.37</ecNumber>
    </recommendedName>
</protein>
<evidence type="ECO:0000313" key="8">
    <source>
        <dbReference type="Proteomes" id="UP001310594"/>
    </source>
</evidence>
<dbReference type="Proteomes" id="UP001310594">
    <property type="component" value="Unassembled WGS sequence"/>
</dbReference>
<dbReference type="GO" id="GO:0044027">
    <property type="term" value="P:negative regulation of gene expression via chromosomal CpG island methylation"/>
    <property type="evidence" value="ECO:0007669"/>
    <property type="project" value="TreeGrafter"/>
</dbReference>
<dbReference type="EMBL" id="JAVRQU010000018">
    <property type="protein sequence ID" value="KAK5693044.1"/>
    <property type="molecule type" value="Genomic_DNA"/>
</dbReference>
<gene>
    <name evidence="7" type="ORF">LTR97_010520</name>
</gene>
<comment type="caution">
    <text evidence="7">The sequence shown here is derived from an EMBL/GenBank/DDBJ whole genome shotgun (WGS) entry which is preliminary data.</text>
</comment>
<dbReference type="EC" id="2.1.1.37" evidence="1"/>
<evidence type="ECO:0000256" key="5">
    <source>
        <dbReference type="PROSITE-ProRule" id="PRU01016"/>
    </source>
</evidence>
<dbReference type="PANTHER" id="PTHR10629">
    <property type="entry name" value="CYTOSINE-SPECIFIC METHYLTRANSFERASE"/>
    <property type="match status" value="1"/>
</dbReference>
<dbReference type="InterPro" id="IPR029063">
    <property type="entry name" value="SAM-dependent_MTases_sf"/>
</dbReference>
<dbReference type="GO" id="GO:0005634">
    <property type="term" value="C:nucleus"/>
    <property type="evidence" value="ECO:0007669"/>
    <property type="project" value="TreeGrafter"/>
</dbReference>
<dbReference type="Gene3D" id="3.90.120.10">
    <property type="entry name" value="DNA Methylase, subunit A, domain 2"/>
    <property type="match status" value="1"/>
</dbReference>
<name>A0AAN7W9V4_9PEZI</name>
<evidence type="ECO:0000256" key="3">
    <source>
        <dbReference type="ARBA" id="ARBA00022679"/>
    </source>
</evidence>
<dbReference type="SUPFAM" id="SSF53335">
    <property type="entry name" value="S-adenosyl-L-methionine-dependent methyltransferases"/>
    <property type="match status" value="1"/>
</dbReference>
<evidence type="ECO:0000256" key="6">
    <source>
        <dbReference type="SAM" id="MobiDB-lite"/>
    </source>
</evidence>
<dbReference type="PROSITE" id="PS51679">
    <property type="entry name" value="SAM_MT_C5"/>
    <property type="match status" value="1"/>
</dbReference>
<feature type="region of interest" description="Disordered" evidence="6">
    <location>
        <begin position="15"/>
        <end position="40"/>
    </location>
</feature>
<dbReference type="GO" id="GO:0003677">
    <property type="term" value="F:DNA binding"/>
    <property type="evidence" value="ECO:0007669"/>
    <property type="project" value="TreeGrafter"/>
</dbReference>
<evidence type="ECO:0000313" key="7">
    <source>
        <dbReference type="EMBL" id="KAK5693044.1"/>
    </source>
</evidence>
<proteinExistence type="inferred from homology"/>
<dbReference type="PANTHER" id="PTHR10629:SF52">
    <property type="entry name" value="DNA (CYTOSINE-5)-METHYLTRANSFERASE 1"/>
    <property type="match status" value="1"/>
</dbReference>
<reference evidence="7" key="1">
    <citation type="submission" date="2023-08" db="EMBL/GenBank/DDBJ databases">
        <title>Black Yeasts Isolated from many extreme environments.</title>
        <authorList>
            <person name="Coleine C."/>
            <person name="Stajich J.E."/>
            <person name="Selbmann L."/>
        </authorList>
    </citation>
    <scope>NUCLEOTIDE SEQUENCE</scope>
    <source>
        <strain evidence="7">CCFEE 5810</strain>
    </source>
</reference>
<evidence type="ECO:0000256" key="2">
    <source>
        <dbReference type="ARBA" id="ARBA00022603"/>
    </source>
</evidence>
<dbReference type="InterPro" id="IPR001525">
    <property type="entry name" value="C5_MeTfrase"/>
</dbReference>
<keyword evidence="4 5" id="KW-0949">S-adenosyl-L-methionine</keyword>
<keyword evidence="3 5" id="KW-0808">Transferase</keyword>
<feature type="active site" evidence="5">
    <location>
        <position position="343"/>
    </location>
</feature>
<accession>A0AAN7W9V4</accession>
<organism evidence="7 8">
    <name type="scientific">Elasticomyces elasticus</name>
    <dbReference type="NCBI Taxonomy" id="574655"/>
    <lineage>
        <taxon>Eukaryota</taxon>
        <taxon>Fungi</taxon>
        <taxon>Dikarya</taxon>
        <taxon>Ascomycota</taxon>
        <taxon>Pezizomycotina</taxon>
        <taxon>Dothideomycetes</taxon>
        <taxon>Dothideomycetidae</taxon>
        <taxon>Mycosphaerellales</taxon>
        <taxon>Teratosphaeriaceae</taxon>
        <taxon>Elasticomyces</taxon>
    </lineage>
</organism>
<evidence type="ECO:0000256" key="1">
    <source>
        <dbReference type="ARBA" id="ARBA00011975"/>
    </source>
</evidence>
<feature type="compositionally biased region" description="Acidic residues" evidence="6">
    <location>
        <begin position="29"/>
        <end position="38"/>
    </location>
</feature>
<dbReference type="Pfam" id="PF00145">
    <property type="entry name" value="DNA_methylase"/>
    <property type="match status" value="2"/>
</dbReference>
<dbReference type="AlphaFoldDB" id="A0AAN7W9V4"/>
<dbReference type="GO" id="GO:0032259">
    <property type="term" value="P:methylation"/>
    <property type="evidence" value="ECO:0007669"/>
    <property type="project" value="UniProtKB-KW"/>
</dbReference>
<keyword evidence="2 5" id="KW-0489">Methyltransferase</keyword>
<dbReference type="Gene3D" id="3.40.50.150">
    <property type="entry name" value="Vaccinia Virus protein VP39"/>
    <property type="match status" value="1"/>
</dbReference>
<dbReference type="GO" id="GO:0003886">
    <property type="term" value="F:DNA (cytosine-5-)-methyltransferase activity"/>
    <property type="evidence" value="ECO:0007669"/>
    <property type="project" value="UniProtKB-EC"/>
</dbReference>
<dbReference type="InterPro" id="IPR050390">
    <property type="entry name" value="C5-Methyltransferase"/>
</dbReference>